<keyword evidence="2" id="KW-0560">Oxidoreductase</keyword>
<accession>A0ABX7F8N6</accession>
<dbReference type="SUPFAM" id="SSF54909">
    <property type="entry name" value="Dimeric alpha+beta barrel"/>
    <property type="match status" value="1"/>
</dbReference>
<name>A0ABX7F8N6_9RHOB</name>
<keyword evidence="3" id="KW-1185">Reference proteome</keyword>
<protein>
    <submittedName>
        <fullName evidence="2">Antibiotic biosynthesis monooxygenase</fullName>
    </submittedName>
</protein>
<dbReference type="Gene3D" id="3.30.70.100">
    <property type="match status" value="1"/>
</dbReference>
<gene>
    <name evidence="2" type="ORF">GQA70_10865</name>
</gene>
<organism evidence="2 3">
    <name type="scientific">Ponticoccus alexandrii</name>
    <dbReference type="NCBI Taxonomy" id="1943633"/>
    <lineage>
        <taxon>Bacteria</taxon>
        <taxon>Pseudomonadati</taxon>
        <taxon>Pseudomonadota</taxon>
        <taxon>Alphaproteobacteria</taxon>
        <taxon>Rhodobacterales</taxon>
        <taxon>Roseobacteraceae</taxon>
        <taxon>Ponticoccus</taxon>
    </lineage>
</organism>
<feature type="domain" description="ABM" evidence="1">
    <location>
        <begin position="3"/>
        <end position="91"/>
    </location>
</feature>
<keyword evidence="2" id="KW-0503">Monooxygenase</keyword>
<dbReference type="InterPro" id="IPR007138">
    <property type="entry name" value="ABM_dom"/>
</dbReference>
<dbReference type="Proteomes" id="UP000596387">
    <property type="component" value="Chromosome"/>
</dbReference>
<dbReference type="GO" id="GO:0004497">
    <property type="term" value="F:monooxygenase activity"/>
    <property type="evidence" value="ECO:0007669"/>
    <property type="project" value="UniProtKB-KW"/>
</dbReference>
<dbReference type="Pfam" id="PF03992">
    <property type="entry name" value="ABM"/>
    <property type="match status" value="1"/>
</dbReference>
<evidence type="ECO:0000259" key="1">
    <source>
        <dbReference type="PROSITE" id="PS51725"/>
    </source>
</evidence>
<evidence type="ECO:0000313" key="3">
    <source>
        <dbReference type="Proteomes" id="UP000596387"/>
    </source>
</evidence>
<dbReference type="RefSeq" id="WP_023849363.1">
    <property type="nucleotide sequence ID" value="NZ_CP047166.1"/>
</dbReference>
<dbReference type="PROSITE" id="PS51725">
    <property type="entry name" value="ABM"/>
    <property type="match status" value="1"/>
</dbReference>
<dbReference type="InterPro" id="IPR011008">
    <property type="entry name" value="Dimeric_a/b-barrel"/>
</dbReference>
<proteinExistence type="predicted"/>
<reference evidence="2 3" key="1">
    <citation type="submission" date="2019-12" db="EMBL/GenBank/DDBJ databases">
        <title>Complete Genome Sequence of a Quorum-Sensing Bacterium,Rhodobacteraceae bacterium C31, Isolated from a marine microalgae symbiotic bacteria.</title>
        <authorList>
            <person name="Zhang Y."/>
        </authorList>
    </citation>
    <scope>NUCLEOTIDE SEQUENCE [LARGE SCALE GENOMIC DNA]</scope>
    <source>
        <strain evidence="2 3">C31</strain>
    </source>
</reference>
<dbReference type="EMBL" id="CP047166">
    <property type="protein sequence ID" value="QRF66763.1"/>
    <property type="molecule type" value="Genomic_DNA"/>
</dbReference>
<evidence type="ECO:0000313" key="2">
    <source>
        <dbReference type="EMBL" id="QRF66763.1"/>
    </source>
</evidence>
<sequence>MTVTLTGYLTVPLDRLEEVREALPEHIALTRAEPGCLSFDVMESVSDPGRFAVSERFLGRPALEAHRLRTAESDWGRLTQGMTRAYQIAEDDDGDADEDGASDAD</sequence>